<reference evidence="3 4" key="1">
    <citation type="submission" date="2018-03" db="EMBL/GenBank/DDBJ databases">
        <authorList>
            <person name="Keele B.F."/>
        </authorList>
    </citation>
    <scope>NUCLEOTIDE SEQUENCE [LARGE SCALE GENOMIC DNA]</scope>
    <source>
        <strain evidence="3 4">YL28-9</strain>
    </source>
</reference>
<sequence length="152" mass="16091">MKRIFLAVLLAGALASCQSNQKNETSQAETSAVANNAADNGSAVPDKDAPVITWERETFDFGTIKQGEKVQHDFKFKNTGKTPLIISNASASCGCTVPEPPKEPIKPGAEGVIKVVFDSNGKEGMQDKGITITSNANPTMSVIRLVGEIKAN</sequence>
<keyword evidence="4" id="KW-1185">Reference proteome</keyword>
<feature type="chain" id="PRO_5015672502" evidence="2">
    <location>
        <begin position="22"/>
        <end position="152"/>
    </location>
</feature>
<evidence type="ECO:0000313" key="3">
    <source>
        <dbReference type="EMBL" id="PST81941.1"/>
    </source>
</evidence>
<protein>
    <submittedName>
        <fullName evidence="3">DUF1573 domain-containing protein</fullName>
    </submittedName>
</protein>
<keyword evidence="2" id="KW-0732">Signal</keyword>
<dbReference type="RefSeq" id="WP_107216991.1">
    <property type="nucleotide sequence ID" value="NZ_KZ686271.1"/>
</dbReference>
<feature type="compositionally biased region" description="Polar residues" evidence="1">
    <location>
        <begin position="26"/>
        <end position="39"/>
    </location>
</feature>
<proteinExistence type="predicted"/>
<evidence type="ECO:0000256" key="1">
    <source>
        <dbReference type="SAM" id="MobiDB-lite"/>
    </source>
</evidence>
<dbReference type="EMBL" id="PYLS01000007">
    <property type="protein sequence ID" value="PST81941.1"/>
    <property type="molecule type" value="Genomic_DNA"/>
</dbReference>
<evidence type="ECO:0000313" key="4">
    <source>
        <dbReference type="Proteomes" id="UP000240912"/>
    </source>
</evidence>
<dbReference type="PANTHER" id="PTHR37833:SF1">
    <property type="entry name" value="SIGNAL PEPTIDE PROTEIN"/>
    <property type="match status" value="1"/>
</dbReference>
<dbReference type="Proteomes" id="UP000240912">
    <property type="component" value="Unassembled WGS sequence"/>
</dbReference>
<gene>
    <name evidence="3" type="ORF">C7T94_17280</name>
</gene>
<dbReference type="InterPro" id="IPR011467">
    <property type="entry name" value="DUF1573"/>
</dbReference>
<feature type="region of interest" description="Disordered" evidence="1">
    <location>
        <begin position="26"/>
        <end position="47"/>
    </location>
</feature>
<organism evidence="3 4">
    <name type="scientific">Pedobacter yulinensis</name>
    <dbReference type="NCBI Taxonomy" id="2126353"/>
    <lineage>
        <taxon>Bacteria</taxon>
        <taxon>Pseudomonadati</taxon>
        <taxon>Bacteroidota</taxon>
        <taxon>Sphingobacteriia</taxon>
        <taxon>Sphingobacteriales</taxon>
        <taxon>Sphingobacteriaceae</taxon>
        <taxon>Pedobacter</taxon>
    </lineage>
</organism>
<comment type="caution">
    <text evidence="3">The sequence shown here is derived from an EMBL/GenBank/DDBJ whole genome shotgun (WGS) entry which is preliminary data.</text>
</comment>
<dbReference type="PANTHER" id="PTHR37833">
    <property type="entry name" value="LIPOPROTEIN-RELATED"/>
    <property type="match status" value="1"/>
</dbReference>
<dbReference type="InterPro" id="IPR013783">
    <property type="entry name" value="Ig-like_fold"/>
</dbReference>
<name>A0A2T3HHT8_9SPHI</name>
<dbReference type="Gene3D" id="2.60.40.10">
    <property type="entry name" value="Immunoglobulins"/>
    <property type="match status" value="1"/>
</dbReference>
<feature type="signal peptide" evidence="2">
    <location>
        <begin position="1"/>
        <end position="21"/>
    </location>
</feature>
<accession>A0A2T3HHT8</accession>
<dbReference type="PROSITE" id="PS51257">
    <property type="entry name" value="PROKAR_LIPOPROTEIN"/>
    <property type="match status" value="1"/>
</dbReference>
<dbReference type="Pfam" id="PF07610">
    <property type="entry name" value="DUF1573"/>
    <property type="match status" value="1"/>
</dbReference>
<dbReference type="AlphaFoldDB" id="A0A2T3HHT8"/>
<dbReference type="OrthoDB" id="826619at2"/>
<evidence type="ECO:0000256" key="2">
    <source>
        <dbReference type="SAM" id="SignalP"/>
    </source>
</evidence>